<feature type="compositionally biased region" description="Acidic residues" evidence="1">
    <location>
        <begin position="21"/>
        <end position="30"/>
    </location>
</feature>
<reference evidence="2 3" key="1">
    <citation type="submission" date="2023-07" db="EMBL/GenBank/DDBJ databases">
        <title>Sorghum-associated microbial communities from plants grown in Nebraska, USA.</title>
        <authorList>
            <person name="Schachtman D."/>
        </authorList>
    </citation>
    <scope>NUCLEOTIDE SEQUENCE [LARGE SCALE GENOMIC DNA]</scope>
    <source>
        <strain evidence="2 3">2980</strain>
    </source>
</reference>
<evidence type="ECO:0000256" key="1">
    <source>
        <dbReference type="SAM" id="MobiDB-lite"/>
    </source>
</evidence>
<dbReference type="RefSeq" id="WP_310019633.1">
    <property type="nucleotide sequence ID" value="NZ_JAVDUM010000006.1"/>
</dbReference>
<organism evidence="2 3">
    <name type="scientific">Microbacterium resistens</name>
    <dbReference type="NCBI Taxonomy" id="156977"/>
    <lineage>
        <taxon>Bacteria</taxon>
        <taxon>Bacillati</taxon>
        <taxon>Actinomycetota</taxon>
        <taxon>Actinomycetes</taxon>
        <taxon>Micrococcales</taxon>
        <taxon>Microbacteriaceae</taxon>
        <taxon>Microbacterium</taxon>
    </lineage>
</organism>
<gene>
    <name evidence="2" type="ORF">J2Y69_001735</name>
</gene>
<feature type="region of interest" description="Disordered" evidence="1">
    <location>
        <begin position="1"/>
        <end position="34"/>
    </location>
</feature>
<proteinExistence type="predicted"/>
<keyword evidence="3" id="KW-1185">Reference proteome</keyword>
<comment type="caution">
    <text evidence="2">The sequence shown here is derived from an EMBL/GenBank/DDBJ whole genome shotgun (WGS) entry which is preliminary data.</text>
</comment>
<feature type="region of interest" description="Disordered" evidence="1">
    <location>
        <begin position="54"/>
        <end position="87"/>
    </location>
</feature>
<protein>
    <submittedName>
        <fullName evidence="2">Uncharacterized protein</fullName>
    </submittedName>
</protein>
<evidence type="ECO:0000313" key="2">
    <source>
        <dbReference type="EMBL" id="MDR6867136.1"/>
    </source>
</evidence>
<dbReference type="Proteomes" id="UP001259347">
    <property type="component" value="Unassembled WGS sequence"/>
</dbReference>
<dbReference type="EMBL" id="JAVDUM010000006">
    <property type="protein sequence ID" value="MDR6867136.1"/>
    <property type="molecule type" value="Genomic_DNA"/>
</dbReference>
<evidence type="ECO:0000313" key="3">
    <source>
        <dbReference type="Proteomes" id="UP001259347"/>
    </source>
</evidence>
<name>A0ABU1SC01_9MICO</name>
<accession>A0ABU1SC01</accession>
<sequence length="87" mass="8838">MGLFTQRPEEPSAWAALPGEPLDETDDFDLPETPALDPIGLGAAAVTSIGISITPSAISGDEPPETEITPSSESDSPEDSGANGTEA</sequence>